<dbReference type="InterPro" id="IPR036638">
    <property type="entry name" value="HLH_DNA-bd_sf"/>
</dbReference>
<gene>
    <name evidence="1" type="ORF">CWS01_15895</name>
</gene>
<accession>A0A2N0YZD4</accession>
<dbReference type="OrthoDB" id="2916249at2"/>
<dbReference type="AlphaFoldDB" id="A0A2N0YZD4"/>
<dbReference type="Pfam" id="PF09388">
    <property type="entry name" value="SpoOE-like"/>
    <property type="match status" value="1"/>
</dbReference>
<dbReference type="RefSeq" id="WP_101178163.1">
    <property type="nucleotide sequence ID" value="NZ_PISE01000037.1"/>
</dbReference>
<dbReference type="PANTHER" id="PTHR41263:SF1">
    <property type="entry name" value="ASPARTYL-PHOSPHATE PHOSPHATASE YISI"/>
    <property type="match status" value="1"/>
</dbReference>
<dbReference type="EMBL" id="PISE01000037">
    <property type="protein sequence ID" value="PKG22613.1"/>
    <property type="molecule type" value="Genomic_DNA"/>
</dbReference>
<dbReference type="InterPro" id="IPR053028">
    <property type="entry name" value="Spo0E-like_phosphatase"/>
</dbReference>
<dbReference type="Proteomes" id="UP000233375">
    <property type="component" value="Unassembled WGS sequence"/>
</dbReference>
<comment type="caution">
    <text evidence="1">The sequence shown here is derived from an EMBL/GenBank/DDBJ whole genome shotgun (WGS) entry which is preliminary data.</text>
</comment>
<dbReference type="GO" id="GO:0043937">
    <property type="term" value="P:regulation of sporulation"/>
    <property type="evidence" value="ECO:0007669"/>
    <property type="project" value="InterPro"/>
</dbReference>
<sequence length="59" mass="7242">MFNTYLEREYSLNQLESHIQKLRKELINVGMKEGFNSSTTIQISQQLDYFIFQYQRYKK</sequence>
<evidence type="ECO:0000313" key="2">
    <source>
        <dbReference type="Proteomes" id="UP000233375"/>
    </source>
</evidence>
<keyword evidence="2" id="KW-1185">Reference proteome</keyword>
<dbReference type="Gene3D" id="4.10.280.10">
    <property type="entry name" value="Helix-loop-helix DNA-binding domain"/>
    <property type="match status" value="1"/>
</dbReference>
<dbReference type="InterPro" id="IPR037208">
    <property type="entry name" value="Spo0E-like_sf"/>
</dbReference>
<dbReference type="PANTHER" id="PTHR41263">
    <property type="entry name" value="ASPARTYL-PHOSPHATE PHOSPHATASE YISI"/>
    <property type="match status" value="1"/>
</dbReference>
<evidence type="ECO:0000313" key="1">
    <source>
        <dbReference type="EMBL" id="PKG22613.1"/>
    </source>
</evidence>
<reference evidence="1 2" key="1">
    <citation type="journal article" date="2003" name="Int. J. Syst. Evol. Microbiol.">
        <title>Bacillus nealsonii sp. nov., isolated from a spacecraft-assembly facility, whose spores are gamma-radiation resistant.</title>
        <authorList>
            <person name="Venkateswaran K."/>
            <person name="Kempf M."/>
            <person name="Chen F."/>
            <person name="Satomi M."/>
            <person name="Nicholson W."/>
            <person name="Kern R."/>
        </authorList>
    </citation>
    <scope>NUCLEOTIDE SEQUENCE [LARGE SCALE GENOMIC DNA]</scope>
    <source>
        <strain evidence="1 2">FO-92</strain>
    </source>
</reference>
<dbReference type="SUPFAM" id="SSF140500">
    <property type="entry name" value="BAS1536-like"/>
    <property type="match status" value="1"/>
</dbReference>
<name>A0A2N0YZD4_9BACI</name>
<protein>
    <submittedName>
        <fullName evidence="1">Aspartyl-phosphate phosphatase Spo0E family protein</fullName>
    </submittedName>
</protein>
<dbReference type="InterPro" id="IPR018540">
    <property type="entry name" value="Spo0E-like"/>
</dbReference>
<organism evidence="1 2">
    <name type="scientific">Niallia nealsonii</name>
    <dbReference type="NCBI Taxonomy" id="115979"/>
    <lineage>
        <taxon>Bacteria</taxon>
        <taxon>Bacillati</taxon>
        <taxon>Bacillota</taxon>
        <taxon>Bacilli</taxon>
        <taxon>Bacillales</taxon>
        <taxon>Bacillaceae</taxon>
        <taxon>Niallia</taxon>
    </lineage>
</organism>
<proteinExistence type="predicted"/>
<dbReference type="GO" id="GO:0046983">
    <property type="term" value="F:protein dimerization activity"/>
    <property type="evidence" value="ECO:0007669"/>
    <property type="project" value="InterPro"/>
</dbReference>